<dbReference type="Proteomes" id="UP000817658">
    <property type="component" value="Chromosome 1"/>
</dbReference>
<dbReference type="EMBL" id="AP001366">
    <property type="protein sequence ID" value="BAD81238.1"/>
    <property type="molecule type" value="Genomic_DNA"/>
</dbReference>
<protein>
    <submittedName>
        <fullName evidence="2">Uncharacterized protein</fullName>
    </submittedName>
</protein>
<reference evidence="3" key="3">
    <citation type="journal article" date="2008" name="Nucleic Acids Res.">
        <title>The rice annotation project database (RAP-DB): 2008 update.</title>
        <authorList>
            <consortium name="The rice annotation project (RAP)"/>
        </authorList>
    </citation>
    <scope>GENOME REANNOTATION</scope>
    <source>
        <strain evidence="3">cv. Nipponbare</strain>
    </source>
</reference>
<evidence type="ECO:0000313" key="2">
    <source>
        <dbReference type="EMBL" id="BAD81444.1"/>
    </source>
</evidence>
<reference evidence="2" key="1">
    <citation type="journal article" date="2002" name="Nature">
        <title>The genome sequence and structure of rice chromosome 1.</title>
        <authorList>
            <person name="Sasaki T."/>
            <person name="Matsumoto T."/>
            <person name="Yamamoto K."/>
            <person name="Sakata K."/>
            <person name="Baba T."/>
            <person name="Katayose Y."/>
            <person name="Wu J."/>
            <person name="Niimura Y."/>
            <person name="Cheng Z."/>
            <person name="Nagamura Y."/>
            <person name="Antonio B.A."/>
            <person name="Kanamori H."/>
            <person name="Hosokawa S."/>
            <person name="Masukawa M."/>
            <person name="Arikawa K."/>
            <person name="Chiden Y."/>
            <person name="Hayashi M."/>
            <person name="Okamoto M."/>
            <person name="Ando T."/>
            <person name="Aoki H."/>
            <person name="Arita K."/>
            <person name="Hamada M."/>
            <person name="Harada C."/>
            <person name="Hijishita S."/>
            <person name="Honda M."/>
            <person name="Ichikawa Y."/>
            <person name="Idonuma A."/>
            <person name="Iijima M."/>
            <person name="Ikeda M."/>
            <person name="Ikeno M."/>
            <person name="Itoh S."/>
            <person name="Itoh T."/>
            <person name="Itoh Y."/>
            <person name="Itoh Y."/>
            <person name="Iwabuchi A."/>
            <person name="Kamiya K."/>
            <person name="Karasawa W."/>
            <person name="Katagiri S."/>
            <person name="Kikuta A."/>
            <person name="Kobayashi N."/>
            <person name="Kono I."/>
            <person name="Machita K."/>
            <person name="Maehara T."/>
            <person name="Mizuno H."/>
            <person name="Mizubayashi T."/>
            <person name="Mukai Y."/>
            <person name="Nagasaki H."/>
            <person name="Nakashima M."/>
            <person name="Nakama Y."/>
            <person name="Nakamichi Y."/>
            <person name="Nakamura M."/>
            <person name="Namiki N."/>
            <person name="Negishi M."/>
            <person name="Ohta I."/>
            <person name="Ono N."/>
            <person name="Saji S."/>
            <person name="Sakai K."/>
            <person name="Shibata M."/>
            <person name="Shimokawa T."/>
            <person name="Shomura A."/>
            <person name="Song J."/>
            <person name="Takazaki Y."/>
            <person name="Terasawa K."/>
            <person name="Tsuji K."/>
            <person name="Waki K."/>
            <person name="Yamagata H."/>
            <person name="Yamane H."/>
            <person name="Yoshiki S."/>
            <person name="Yoshihara R."/>
            <person name="Yukawa K."/>
            <person name="Zhong H."/>
            <person name="Iwama H."/>
            <person name="Endo T."/>
            <person name="Ito H."/>
            <person name="Hahn J.H."/>
            <person name="Kim H.I."/>
            <person name="Eun M.Y."/>
            <person name="Yano M."/>
            <person name="Jiang J."/>
            <person name="Gojobori T."/>
        </authorList>
    </citation>
    <scope>NUCLEOTIDE SEQUENCE</scope>
</reference>
<evidence type="ECO:0000313" key="3">
    <source>
        <dbReference type="Proteomes" id="UP000000763"/>
    </source>
</evidence>
<proteinExistence type="predicted"/>
<dbReference type="EMBL" id="AP002817">
    <property type="protein sequence ID" value="BAD81444.1"/>
    <property type="molecule type" value="Genomic_DNA"/>
</dbReference>
<accession>Q5NAS5</accession>
<dbReference type="AlphaFoldDB" id="Q5NAS5"/>
<organism evidence="2">
    <name type="scientific">Oryza sativa subsp. japonica</name>
    <name type="common">Rice</name>
    <dbReference type="NCBI Taxonomy" id="39947"/>
    <lineage>
        <taxon>Eukaryota</taxon>
        <taxon>Viridiplantae</taxon>
        <taxon>Streptophyta</taxon>
        <taxon>Embryophyta</taxon>
        <taxon>Tracheophyta</taxon>
        <taxon>Spermatophyta</taxon>
        <taxon>Magnoliopsida</taxon>
        <taxon>Liliopsida</taxon>
        <taxon>Poales</taxon>
        <taxon>Poaceae</taxon>
        <taxon>BOP clade</taxon>
        <taxon>Oryzoideae</taxon>
        <taxon>Oryzeae</taxon>
        <taxon>Oryzinae</taxon>
        <taxon>Oryza</taxon>
        <taxon>Oryza sativa</taxon>
    </lineage>
</organism>
<gene>
    <name evidence="1" type="ORF">P0469E09.10</name>
    <name evidence="2" type="ORF">P0699D11.29</name>
</gene>
<sequence length="81" mass="9208">MQYSRHLPPTTSPCALPSKAVLTVPYPAPPPDPRNPYSRIILMLLDTDVGKDEGIVEELDVVIAGCRWRRRAHRRRGKYIV</sequence>
<name>Q5NAS5_ORYSJ</name>
<evidence type="ECO:0000313" key="1">
    <source>
        <dbReference type="EMBL" id="BAD81238.1"/>
    </source>
</evidence>
<dbReference type="Proteomes" id="UP000000763">
    <property type="component" value="Chromosome 1"/>
</dbReference>
<reference evidence="3" key="2">
    <citation type="journal article" date="2005" name="Nature">
        <title>The map-based sequence of the rice genome.</title>
        <authorList>
            <consortium name="International rice genome sequencing project (IRGSP)"/>
            <person name="Matsumoto T."/>
            <person name="Wu J."/>
            <person name="Kanamori H."/>
            <person name="Katayose Y."/>
            <person name="Fujisawa M."/>
            <person name="Namiki N."/>
            <person name="Mizuno H."/>
            <person name="Yamamoto K."/>
            <person name="Antonio B.A."/>
            <person name="Baba T."/>
            <person name="Sakata K."/>
            <person name="Nagamura Y."/>
            <person name="Aoki H."/>
            <person name="Arikawa K."/>
            <person name="Arita K."/>
            <person name="Bito T."/>
            <person name="Chiden Y."/>
            <person name="Fujitsuka N."/>
            <person name="Fukunaka R."/>
            <person name="Hamada M."/>
            <person name="Harada C."/>
            <person name="Hayashi A."/>
            <person name="Hijishita S."/>
            <person name="Honda M."/>
            <person name="Hosokawa S."/>
            <person name="Ichikawa Y."/>
            <person name="Idonuma A."/>
            <person name="Iijima M."/>
            <person name="Ikeda M."/>
            <person name="Ikeno M."/>
            <person name="Ito K."/>
            <person name="Ito S."/>
            <person name="Ito T."/>
            <person name="Ito Y."/>
            <person name="Ito Y."/>
            <person name="Iwabuchi A."/>
            <person name="Kamiya K."/>
            <person name="Karasawa W."/>
            <person name="Kurita K."/>
            <person name="Katagiri S."/>
            <person name="Kikuta A."/>
            <person name="Kobayashi H."/>
            <person name="Kobayashi N."/>
            <person name="Machita K."/>
            <person name="Maehara T."/>
            <person name="Masukawa M."/>
            <person name="Mizubayashi T."/>
            <person name="Mukai Y."/>
            <person name="Nagasaki H."/>
            <person name="Nagata Y."/>
            <person name="Naito S."/>
            <person name="Nakashima M."/>
            <person name="Nakama Y."/>
            <person name="Nakamichi Y."/>
            <person name="Nakamura M."/>
            <person name="Meguro A."/>
            <person name="Negishi M."/>
            <person name="Ohta I."/>
            <person name="Ohta T."/>
            <person name="Okamoto M."/>
            <person name="Ono N."/>
            <person name="Saji S."/>
            <person name="Sakaguchi M."/>
            <person name="Sakai K."/>
            <person name="Shibata M."/>
            <person name="Shimokawa T."/>
            <person name="Song J."/>
            <person name="Takazaki Y."/>
            <person name="Terasawa K."/>
            <person name="Tsugane M."/>
            <person name="Tsuji K."/>
            <person name="Ueda S."/>
            <person name="Waki K."/>
            <person name="Yamagata H."/>
            <person name="Yamamoto M."/>
            <person name="Yamamoto S."/>
            <person name="Yamane H."/>
            <person name="Yoshiki S."/>
            <person name="Yoshihara R."/>
            <person name="Yukawa K."/>
            <person name="Zhong H."/>
            <person name="Yano M."/>
            <person name="Yuan Q."/>
            <person name="Ouyang S."/>
            <person name="Liu J."/>
            <person name="Jones K.M."/>
            <person name="Gansberger K."/>
            <person name="Moffat K."/>
            <person name="Hill J."/>
            <person name="Bera J."/>
            <person name="Fadrosh D."/>
            <person name="Jin S."/>
            <person name="Johri S."/>
            <person name="Kim M."/>
            <person name="Overton L."/>
            <person name="Reardon M."/>
            <person name="Tsitrin T."/>
            <person name="Vuong H."/>
            <person name="Weaver B."/>
            <person name="Ciecko A."/>
            <person name="Tallon L."/>
            <person name="Jackson J."/>
            <person name="Pai G."/>
            <person name="Aken S.V."/>
            <person name="Utterback T."/>
            <person name="Reidmuller S."/>
            <person name="Feldblyum T."/>
            <person name="Hsiao J."/>
            <person name="Zismann V."/>
            <person name="Iobst S."/>
            <person name="de Vazeille A.R."/>
            <person name="Buell C.R."/>
            <person name="Ying K."/>
            <person name="Li Y."/>
            <person name="Lu T."/>
            <person name="Huang Y."/>
            <person name="Zhao Q."/>
            <person name="Feng Q."/>
            <person name="Zhang L."/>
            <person name="Zhu J."/>
            <person name="Weng Q."/>
            <person name="Mu J."/>
            <person name="Lu Y."/>
            <person name="Fan D."/>
            <person name="Liu Y."/>
            <person name="Guan J."/>
            <person name="Zhang Y."/>
            <person name="Yu S."/>
            <person name="Liu X."/>
            <person name="Zhang Y."/>
            <person name="Hong G."/>
            <person name="Han B."/>
            <person name="Choisne N."/>
            <person name="Demange N."/>
            <person name="Orjeda G."/>
            <person name="Samain S."/>
            <person name="Cattolico L."/>
            <person name="Pelletier E."/>
            <person name="Couloux A."/>
            <person name="Segurens B."/>
            <person name="Wincker P."/>
            <person name="D'Hont A."/>
            <person name="Scarpelli C."/>
            <person name="Weissenbach J."/>
            <person name="Salanoubat M."/>
            <person name="Quetier F."/>
            <person name="Yu Y."/>
            <person name="Kim H.R."/>
            <person name="Rambo T."/>
            <person name="Currie J."/>
            <person name="Collura K."/>
            <person name="Luo M."/>
            <person name="Yang T."/>
            <person name="Ammiraju J.S.S."/>
            <person name="Engler F."/>
            <person name="Soderlund C."/>
            <person name="Wing R.A."/>
            <person name="Palmer L.E."/>
            <person name="de la Bastide M."/>
            <person name="Spiegel L."/>
            <person name="Nascimento L."/>
            <person name="Zutavern T."/>
            <person name="O'Shaughnessy A."/>
            <person name="Dike S."/>
            <person name="Dedhia N."/>
            <person name="Preston R."/>
            <person name="Balija V."/>
            <person name="McCombie W.R."/>
            <person name="Chow T."/>
            <person name="Chen H."/>
            <person name="Chung M."/>
            <person name="Chen C."/>
            <person name="Shaw J."/>
            <person name="Wu H."/>
            <person name="Hsiao K."/>
            <person name="Chao Y."/>
            <person name="Chu M."/>
            <person name="Cheng C."/>
            <person name="Hour A."/>
            <person name="Lee P."/>
            <person name="Lin S."/>
            <person name="Lin Y."/>
            <person name="Liou J."/>
            <person name="Liu S."/>
            <person name="Hsing Y."/>
            <person name="Raghuvanshi S."/>
            <person name="Mohanty A."/>
            <person name="Bharti A.K."/>
            <person name="Gaur A."/>
            <person name="Gupta V."/>
            <person name="Kumar D."/>
            <person name="Ravi V."/>
            <person name="Vij S."/>
            <person name="Kapur A."/>
            <person name="Khurana P."/>
            <person name="Khurana P."/>
            <person name="Khurana J.P."/>
            <person name="Tyagi A.K."/>
            <person name="Gaikwad K."/>
            <person name="Singh A."/>
            <person name="Dalal V."/>
            <person name="Srivastava S."/>
            <person name="Dixit A."/>
            <person name="Pal A.K."/>
            <person name="Ghazi I.A."/>
            <person name="Yadav M."/>
            <person name="Pandit A."/>
            <person name="Bhargava A."/>
            <person name="Sureshbabu K."/>
            <person name="Batra K."/>
            <person name="Sharma T.R."/>
            <person name="Mohapatra T."/>
            <person name="Singh N.K."/>
            <person name="Messing J."/>
            <person name="Nelson A.B."/>
            <person name="Fuks G."/>
            <person name="Kavchok S."/>
            <person name="Keizer G."/>
            <person name="Linton E."/>
            <person name="Llaca V."/>
            <person name="Song R."/>
            <person name="Tanyolac B."/>
            <person name="Young S."/>
            <person name="Ho-Il K."/>
            <person name="Hahn J.H."/>
            <person name="Sangsakoo G."/>
            <person name="Vanavichit A."/>
            <person name="de Mattos Luiz.A.T."/>
            <person name="Zimmer P.D."/>
            <person name="Malone G."/>
            <person name="Dellagostin O."/>
            <person name="de Oliveira A.C."/>
            <person name="Bevan M."/>
            <person name="Bancroft I."/>
            <person name="Minx P."/>
            <person name="Cordum H."/>
            <person name="Wilson R."/>
            <person name="Cheng Z."/>
            <person name="Jin W."/>
            <person name="Jiang J."/>
            <person name="Leong S.A."/>
            <person name="Iwama H."/>
            <person name="Gojobori T."/>
            <person name="Itoh T."/>
            <person name="Niimura Y."/>
            <person name="Fujii Y."/>
            <person name="Habara T."/>
            <person name="Sakai H."/>
            <person name="Sato Y."/>
            <person name="Wilson G."/>
            <person name="Kumar K."/>
            <person name="McCouch S."/>
            <person name="Juretic N."/>
            <person name="Hoen D."/>
            <person name="Wright S."/>
            <person name="Bruskiewich R."/>
            <person name="Bureau T."/>
            <person name="Miyao A."/>
            <person name="Hirochika H."/>
            <person name="Nishikawa T."/>
            <person name="Kadowaki K."/>
            <person name="Sugiura M."/>
            <person name="Burr B."/>
            <person name="Sasaki T."/>
        </authorList>
    </citation>
    <scope>NUCLEOTIDE SEQUENCE [LARGE SCALE GENOMIC DNA]</scope>
    <source>
        <strain evidence="3">cv. Nipponbare</strain>
    </source>
</reference>